<evidence type="ECO:0000313" key="7">
    <source>
        <dbReference type="EMBL" id="MCQ4812816.1"/>
    </source>
</evidence>
<comment type="caution">
    <text evidence="7">The sequence shown here is derived from an EMBL/GenBank/DDBJ whole genome shotgun (WGS) entry which is preliminary data.</text>
</comment>
<organism evidence="7 8">
    <name type="scientific">Cloacibacillus evryensis</name>
    <dbReference type="NCBI Taxonomy" id="508460"/>
    <lineage>
        <taxon>Bacteria</taxon>
        <taxon>Thermotogati</taxon>
        <taxon>Synergistota</taxon>
        <taxon>Synergistia</taxon>
        <taxon>Synergistales</taxon>
        <taxon>Synergistaceae</taxon>
        <taxon>Cloacibacillus</taxon>
    </lineage>
</organism>
<dbReference type="GO" id="GO:0030288">
    <property type="term" value="C:outer membrane-bounded periplasmic space"/>
    <property type="evidence" value="ECO:0007669"/>
    <property type="project" value="TreeGrafter"/>
</dbReference>
<dbReference type="GO" id="GO:0008236">
    <property type="term" value="F:serine-type peptidase activity"/>
    <property type="evidence" value="ECO:0007669"/>
    <property type="project" value="UniProtKB-KW"/>
</dbReference>
<dbReference type="FunFam" id="2.30.42.10:FF:000063">
    <property type="entry name" value="Peptidase, S41 family"/>
    <property type="match status" value="1"/>
</dbReference>
<dbReference type="InterPro" id="IPR005151">
    <property type="entry name" value="Tail-specific_protease"/>
</dbReference>
<dbReference type="CDD" id="cd06782">
    <property type="entry name" value="cpPDZ_CPP-like"/>
    <property type="match status" value="1"/>
</dbReference>
<keyword evidence="2 5" id="KW-0645">Protease</keyword>
<comment type="similarity">
    <text evidence="1 5">Belongs to the peptidase S41A family.</text>
</comment>
<dbReference type="Gene3D" id="2.30.42.10">
    <property type="match status" value="1"/>
</dbReference>
<accession>A0AAW5JWS4</accession>
<dbReference type="Pfam" id="PF03572">
    <property type="entry name" value="Peptidase_S41"/>
    <property type="match status" value="1"/>
</dbReference>
<dbReference type="PANTHER" id="PTHR32060:SF30">
    <property type="entry name" value="CARBOXY-TERMINAL PROCESSING PROTEASE CTPA"/>
    <property type="match status" value="1"/>
</dbReference>
<dbReference type="RefSeq" id="WP_232196895.1">
    <property type="nucleotide sequence ID" value="NZ_CABKQM010000008.1"/>
</dbReference>
<proteinExistence type="inferred from homology"/>
<sequence>MIDLKSKILNIAAGVLIGVLLCVSLYKIPQAVGADWEKSLPFTPQQLAIIKQVKLALSTYQVDGDKKGKVDDTKMYYGALKGLVESLEDPYTRFVEPKALEEENMEMEGEYGGLGIYMASRDGRTIVIAPIEDTPADRAGIKPLDEIIKVDEKNVMGMESDEVVKMLRGPAGKPVTIQIRRKNVDKLIPVKIVREVIKIKTVRMEMLGDGIAYIKLNHFNLKTDAEVRAAIKKATEKKAKGIIMDLRNNPGGLLDVCVDVTSQFIPKGVVVGMKGRFDKANDILSAKEGRANNLPLVVIVNEGSASAAEIFAGAVKDHKRGTIVGMKTFGKGSVQTLFNLPDGSGIYVTIARYHTPSGFVLDHKGLQPDIKVEGEPKKDKKEDKQLQKALGVLRQKIKEKK</sequence>
<keyword evidence="3 5" id="KW-0378">Hydrolase</keyword>
<evidence type="ECO:0000256" key="4">
    <source>
        <dbReference type="ARBA" id="ARBA00022825"/>
    </source>
</evidence>
<evidence type="ECO:0000256" key="2">
    <source>
        <dbReference type="ARBA" id="ARBA00022670"/>
    </source>
</evidence>
<evidence type="ECO:0000256" key="3">
    <source>
        <dbReference type="ARBA" id="ARBA00022801"/>
    </source>
</evidence>
<reference evidence="7 8" key="1">
    <citation type="submission" date="2022-06" db="EMBL/GenBank/DDBJ databases">
        <title>Isolation of gut microbiota from human fecal samples.</title>
        <authorList>
            <person name="Pamer E.G."/>
            <person name="Barat B."/>
            <person name="Waligurski E."/>
            <person name="Medina S."/>
            <person name="Paddock L."/>
            <person name="Mostad J."/>
        </authorList>
    </citation>
    <scope>NUCLEOTIDE SEQUENCE [LARGE SCALE GENOMIC DNA]</scope>
    <source>
        <strain evidence="7 8">DFI.9.90</strain>
    </source>
</reference>
<dbReference type="SUPFAM" id="SSF52096">
    <property type="entry name" value="ClpP/crotonase"/>
    <property type="match status" value="1"/>
</dbReference>
<dbReference type="SMART" id="SM00245">
    <property type="entry name" value="TSPc"/>
    <property type="match status" value="1"/>
</dbReference>
<keyword evidence="8" id="KW-1185">Reference proteome</keyword>
<dbReference type="NCBIfam" id="TIGR00225">
    <property type="entry name" value="prc"/>
    <property type="match status" value="1"/>
</dbReference>
<dbReference type="Gene3D" id="3.30.750.44">
    <property type="match status" value="1"/>
</dbReference>
<dbReference type="GO" id="GO:0006508">
    <property type="term" value="P:proteolysis"/>
    <property type="evidence" value="ECO:0007669"/>
    <property type="project" value="UniProtKB-KW"/>
</dbReference>
<name>A0AAW5JWS4_9BACT</name>
<dbReference type="CDD" id="cd07560">
    <property type="entry name" value="Peptidase_S41_CPP"/>
    <property type="match status" value="1"/>
</dbReference>
<dbReference type="PANTHER" id="PTHR32060">
    <property type="entry name" value="TAIL-SPECIFIC PROTEASE"/>
    <property type="match status" value="1"/>
</dbReference>
<dbReference type="SMART" id="SM00228">
    <property type="entry name" value="PDZ"/>
    <property type="match status" value="1"/>
</dbReference>
<evidence type="ECO:0000256" key="1">
    <source>
        <dbReference type="ARBA" id="ARBA00009179"/>
    </source>
</evidence>
<dbReference type="PROSITE" id="PS50106">
    <property type="entry name" value="PDZ"/>
    <property type="match status" value="1"/>
</dbReference>
<dbReference type="AlphaFoldDB" id="A0AAW5JWS4"/>
<feature type="domain" description="PDZ" evidence="6">
    <location>
        <begin position="104"/>
        <end position="168"/>
    </location>
</feature>
<dbReference type="Gene3D" id="3.90.226.10">
    <property type="entry name" value="2-enoyl-CoA Hydratase, Chain A, domain 1"/>
    <property type="match status" value="1"/>
</dbReference>
<dbReference type="GO" id="GO:0004175">
    <property type="term" value="F:endopeptidase activity"/>
    <property type="evidence" value="ECO:0007669"/>
    <property type="project" value="TreeGrafter"/>
</dbReference>
<dbReference type="InterPro" id="IPR004447">
    <property type="entry name" value="Peptidase_S41A"/>
</dbReference>
<dbReference type="GO" id="GO:0007165">
    <property type="term" value="P:signal transduction"/>
    <property type="evidence" value="ECO:0007669"/>
    <property type="project" value="TreeGrafter"/>
</dbReference>
<evidence type="ECO:0000313" key="8">
    <source>
        <dbReference type="Proteomes" id="UP001205919"/>
    </source>
</evidence>
<dbReference type="InterPro" id="IPR036034">
    <property type="entry name" value="PDZ_sf"/>
</dbReference>
<keyword evidence="4 5" id="KW-0720">Serine protease</keyword>
<evidence type="ECO:0000259" key="6">
    <source>
        <dbReference type="PROSITE" id="PS50106"/>
    </source>
</evidence>
<dbReference type="Proteomes" id="UP001205919">
    <property type="component" value="Unassembled WGS sequence"/>
</dbReference>
<dbReference type="InterPro" id="IPR001478">
    <property type="entry name" value="PDZ"/>
</dbReference>
<dbReference type="InterPro" id="IPR029045">
    <property type="entry name" value="ClpP/crotonase-like_dom_sf"/>
</dbReference>
<gene>
    <name evidence="7" type="ORF">NE630_00075</name>
</gene>
<dbReference type="SUPFAM" id="SSF50156">
    <property type="entry name" value="PDZ domain-like"/>
    <property type="match status" value="1"/>
</dbReference>
<dbReference type="EMBL" id="JANFYT010000001">
    <property type="protein sequence ID" value="MCQ4812816.1"/>
    <property type="molecule type" value="Genomic_DNA"/>
</dbReference>
<dbReference type="Pfam" id="PF13180">
    <property type="entry name" value="PDZ_2"/>
    <property type="match status" value="1"/>
</dbReference>
<protein>
    <submittedName>
        <fullName evidence="7">S41 family peptidase</fullName>
    </submittedName>
</protein>
<evidence type="ECO:0000256" key="5">
    <source>
        <dbReference type="RuleBase" id="RU004404"/>
    </source>
</evidence>